<dbReference type="InterPro" id="IPR051164">
    <property type="entry name" value="NmrA-like_oxidored"/>
</dbReference>
<dbReference type="Gene3D" id="3.40.50.720">
    <property type="entry name" value="NAD(P)-binding Rossmann-like Domain"/>
    <property type="match status" value="1"/>
</dbReference>
<dbReference type="Gene3D" id="3.90.25.10">
    <property type="entry name" value="UDP-galactose 4-epimerase, domain 1"/>
    <property type="match status" value="1"/>
</dbReference>
<accession>A0AAW0GI64</accession>
<organism evidence="4 5">
    <name type="scientific">Cerrena zonata</name>
    <dbReference type="NCBI Taxonomy" id="2478898"/>
    <lineage>
        <taxon>Eukaryota</taxon>
        <taxon>Fungi</taxon>
        <taxon>Dikarya</taxon>
        <taxon>Basidiomycota</taxon>
        <taxon>Agaricomycotina</taxon>
        <taxon>Agaricomycetes</taxon>
        <taxon>Polyporales</taxon>
        <taxon>Cerrenaceae</taxon>
        <taxon>Cerrena</taxon>
    </lineage>
</organism>
<protein>
    <recommendedName>
        <fullName evidence="3">NmrA-like domain-containing protein</fullName>
    </recommendedName>
</protein>
<evidence type="ECO:0000256" key="1">
    <source>
        <dbReference type="ARBA" id="ARBA00006328"/>
    </source>
</evidence>
<dbReference type="InterPro" id="IPR008030">
    <property type="entry name" value="NmrA-like"/>
</dbReference>
<evidence type="ECO:0000313" key="5">
    <source>
        <dbReference type="Proteomes" id="UP001385951"/>
    </source>
</evidence>
<feature type="domain" description="NmrA-like" evidence="3">
    <location>
        <begin position="3"/>
        <end position="219"/>
    </location>
</feature>
<evidence type="ECO:0000256" key="2">
    <source>
        <dbReference type="ARBA" id="ARBA00022857"/>
    </source>
</evidence>
<reference evidence="4 5" key="1">
    <citation type="submission" date="2022-09" db="EMBL/GenBank/DDBJ databases">
        <authorList>
            <person name="Palmer J.M."/>
        </authorList>
    </citation>
    <scope>NUCLEOTIDE SEQUENCE [LARGE SCALE GENOMIC DNA]</scope>
    <source>
        <strain evidence="4 5">DSM 7382</strain>
    </source>
</reference>
<dbReference type="Proteomes" id="UP001385951">
    <property type="component" value="Unassembled WGS sequence"/>
</dbReference>
<dbReference type="SUPFAM" id="SSF51735">
    <property type="entry name" value="NAD(P)-binding Rossmann-fold domains"/>
    <property type="match status" value="1"/>
</dbReference>
<dbReference type="PANTHER" id="PTHR42748:SF7">
    <property type="entry name" value="NMRA LIKE REDOX SENSOR 1-RELATED"/>
    <property type="match status" value="1"/>
</dbReference>
<gene>
    <name evidence="4" type="ORF">QCA50_004883</name>
</gene>
<dbReference type="EMBL" id="JASBNA010000005">
    <property type="protein sequence ID" value="KAK7691484.1"/>
    <property type="molecule type" value="Genomic_DNA"/>
</dbReference>
<dbReference type="GO" id="GO:0005634">
    <property type="term" value="C:nucleus"/>
    <property type="evidence" value="ECO:0007669"/>
    <property type="project" value="TreeGrafter"/>
</dbReference>
<sequence>MTERKILVTGATGKQGRALIASLQPVSDSPSEFQILALTRNVTSPAAIALKAFPNVRLVQGDLDKPESVKKVFDDEGGKGSIWGMFVILAFPGLGADASGEEKQGKLCADLALEYEVSHYVFSSVERGGEGDDKNAILDRKVKISIENHVKSLGEKGLKWTILRPGFFMENLEGFIGSIAFTVLQCGLKPDVKIEMVAANDIGRLGAAVLKNPERCTARYTP</sequence>
<dbReference type="InterPro" id="IPR036291">
    <property type="entry name" value="NAD(P)-bd_dom_sf"/>
</dbReference>
<dbReference type="Pfam" id="PF05368">
    <property type="entry name" value="NmrA"/>
    <property type="match status" value="1"/>
</dbReference>
<evidence type="ECO:0000259" key="3">
    <source>
        <dbReference type="Pfam" id="PF05368"/>
    </source>
</evidence>
<comment type="caution">
    <text evidence="4">The sequence shown here is derived from an EMBL/GenBank/DDBJ whole genome shotgun (WGS) entry which is preliminary data.</text>
</comment>
<comment type="similarity">
    <text evidence="1">Belongs to the NmrA-type oxidoreductase family.</text>
</comment>
<dbReference type="AlphaFoldDB" id="A0AAW0GI64"/>
<evidence type="ECO:0000313" key="4">
    <source>
        <dbReference type="EMBL" id="KAK7691484.1"/>
    </source>
</evidence>
<name>A0AAW0GI64_9APHY</name>
<dbReference type="PANTHER" id="PTHR42748">
    <property type="entry name" value="NITROGEN METABOLITE REPRESSION PROTEIN NMRA FAMILY MEMBER"/>
    <property type="match status" value="1"/>
</dbReference>
<proteinExistence type="inferred from homology"/>
<keyword evidence="5" id="KW-1185">Reference proteome</keyword>
<keyword evidence="2" id="KW-0521">NADP</keyword>